<reference evidence="2 3" key="1">
    <citation type="journal article" date="2019" name="Commun. Biol.">
        <title>The bagworm genome reveals a unique fibroin gene that provides high tensile strength.</title>
        <authorList>
            <person name="Kono N."/>
            <person name="Nakamura H."/>
            <person name="Ohtoshi R."/>
            <person name="Tomita M."/>
            <person name="Numata K."/>
            <person name="Arakawa K."/>
        </authorList>
    </citation>
    <scope>NUCLEOTIDE SEQUENCE [LARGE SCALE GENOMIC DNA]</scope>
</reference>
<evidence type="ECO:0000313" key="3">
    <source>
        <dbReference type="Proteomes" id="UP000299102"/>
    </source>
</evidence>
<feature type="compositionally biased region" description="Basic and acidic residues" evidence="1">
    <location>
        <begin position="185"/>
        <end position="202"/>
    </location>
</feature>
<comment type="caution">
    <text evidence="2">The sequence shown here is derived from an EMBL/GenBank/DDBJ whole genome shotgun (WGS) entry which is preliminary data.</text>
</comment>
<feature type="compositionally biased region" description="Low complexity" evidence="1">
    <location>
        <begin position="146"/>
        <end position="161"/>
    </location>
</feature>
<dbReference type="OrthoDB" id="7447944at2759"/>
<protein>
    <submittedName>
        <fullName evidence="2">Uncharacterized protein</fullName>
    </submittedName>
</protein>
<sequence length="209" mass="22106">MSRGAAPPAPLQNRFCEELSTIGHSHCVGCGVAFVKIVRAARAPGTVILAGRARPRPSPTGFLCLFPYDAVAASRSYSGTRSVARSRPSITSWRAGSASCTCSSIPIGRLGLIRKGARRGNGNKTRPMEVLPHSTSTPVSRSPHTSAPVPSSLVSRPSSPAHLADRHRVSSTGTLTRHYSRPKATHGDRSTYTKAPNGERPKHASAPAR</sequence>
<feature type="region of interest" description="Disordered" evidence="1">
    <location>
        <begin position="115"/>
        <end position="209"/>
    </location>
</feature>
<name>A0A4C1TX64_EUMVA</name>
<dbReference type="EMBL" id="BGZK01000099">
    <property type="protein sequence ID" value="GBP18622.1"/>
    <property type="molecule type" value="Genomic_DNA"/>
</dbReference>
<proteinExistence type="predicted"/>
<evidence type="ECO:0000256" key="1">
    <source>
        <dbReference type="SAM" id="MobiDB-lite"/>
    </source>
</evidence>
<accession>A0A4C1TX64</accession>
<feature type="compositionally biased region" description="Polar residues" evidence="1">
    <location>
        <begin position="133"/>
        <end position="145"/>
    </location>
</feature>
<gene>
    <name evidence="2" type="ORF">EVAR_14392_1</name>
</gene>
<organism evidence="2 3">
    <name type="scientific">Eumeta variegata</name>
    <name type="common">Bagworm moth</name>
    <name type="synonym">Eumeta japonica</name>
    <dbReference type="NCBI Taxonomy" id="151549"/>
    <lineage>
        <taxon>Eukaryota</taxon>
        <taxon>Metazoa</taxon>
        <taxon>Ecdysozoa</taxon>
        <taxon>Arthropoda</taxon>
        <taxon>Hexapoda</taxon>
        <taxon>Insecta</taxon>
        <taxon>Pterygota</taxon>
        <taxon>Neoptera</taxon>
        <taxon>Endopterygota</taxon>
        <taxon>Lepidoptera</taxon>
        <taxon>Glossata</taxon>
        <taxon>Ditrysia</taxon>
        <taxon>Tineoidea</taxon>
        <taxon>Psychidae</taxon>
        <taxon>Oiketicinae</taxon>
        <taxon>Eumeta</taxon>
    </lineage>
</organism>
<keyword evidence="3" id="KW-1185">Reference proteome</keyword>
<dbReference type="Proteomes" id="UP000299102">
    <property type="component" value="Unassembled WGS sequence"/>
</dbReference>
<dbReference type="AlphaFoldDB" id="A0A4C1TX64"/>
<evidence type="ECO:0000313" key="2">
    <source>
        <dbReference type="EMBL" id="GBP18622.1"/>
    </source>
</evidence>